<dbReference type="Pfam" id="PF06565">
    <property type="entry name" value="DM10_dom"/>
    <property type="match status" value="4"/>
</dbReference>
<dbReference type="InterPro" id="IPR006602">
    <property type="entry name" value="DM10_dom"/>
</dbReference>
<proteinExistence type="predicted"/>
<dbReference type="GeneID" id="102005495"/>
<reference evidence="11" key="2">
    <citation type="submission" date="2025-09" db="UniProtKB">
        <authorList>
            <consortium name="Ensembl"/>
        </authorList>
    </citation>
    <scope>IDENTIFICATION</scope>
</reference>
<dbReference type="RefSeq" id="XP_005409054.1">
    <property type="nucleotide sequence ID" value="XM_005408997.1"/>
</dbReference>
<evidence type="ECO:0000256" key="9">
    <source>
        <dbReference type="ARBA" id="ARBA00046435"/>
    </source>
</evidence>
<keyword evidence="6" id="KW-0966">Cell projection</keyword>
<dbReference type="InterPro" id="IPR040193">
    <property type="entry name" value="EFHC1/EFHC2/EFHB"/>
</dbReference>
<dbReference type="Gene3D" id="2.30.29.170">
    <property type="match status" value="3"/>
</dbReference>
<evidence type="ECO:0000256" key="1">
    <source>
        <dbReference type="ARBA" id="ARBA00004611"/>
    </source>
</evidence>
<dbReference type="PANTHER" id="PTHR12086">
    <property type="entry name" value="EF-HAND DOMAIN C-TERMINAL CONTAINING PROTEIN"/>
    <property type="match status" value="1"/>
</dbReference>
<keyword evidence="4" id="KW-0282">Flagellum</keyword>
<evidence type="ECO:0000259" key="10">
    <source>
        <dbReference type="PROSITE" id="PS51336"/>
    </source>
</evidence>
<dbReference type="GO" id="GO:1990830">
    <property type="term" value="P:cellular response to leukemia inhibitory factor"/>
    <property type="evidence" value="ECO:0007669"/>
    <property type="project" value="Ensembl"/>
</dbReference>
<keyword evidence="3" id="KW-0677">Repeat</keyword>
<evidence type="ECO:0000256" key="4">
    <source>
        <dbReference type="ARBA" id="ARBA00022846"/>
    </source>
</evidence>
<dbReference type="PROSITE" id="PS51336">
    <property type="entry name" value="DM10"/>
    <property type="match status" value="3"/>
</dbReference>
<name>A0A8C2UMM7_CHILA</name>
<evidence type="ECO:0000256" key="5">
    <source>
        <dbReference type="ARBA" id="ARBA00023212"/>
    </source>
</evidence>
<dbReference type="OrthoDB" id="10255210at2759"/>
<evidence type="ECO:0000256" key="6">
    <source>
        <dbReference type="ARBA" id="ARBA00023273"/>
    </source>
</evidence>
<dbReference type="GO" id="GO:0010975">
    <property type="term" value="P:regulation of neuron projection development"/>
    <property type="evidence" value="ECO:0007669"/>
    <property type="project" value="TreeGrafter"/>
</dbReference>
<dbReference type="FunFam" id="2.30.29.170:FF:000002">
    <property type="entry name" value="EF-hand domain (C-terminal) containing 1"/>
    <property type="match status" value="1"/>
</dbReference>
<dbReference type="PANTHER" id="PTHR12086:SF11">
    <property type="entry name" value="EF-HAND DOMAIN-CONTAINING FAMILY MEMBER C2"/>
    <property type="match status" value="1"/>
</dbReference>
<organism evidence="11 12">
    <name type="scientific">Chinchilla lanigera</name>
    <name type="common">Long-tailed chinchilla</name>
    <name type="synonym">Chinchilla villidera</name>
    <dbReference type="NCBI Taxonomy" id="34839"/>
    <lineage>
        <taxon>Eukaryota</taxon>
        <taxon>Metazoa</taxon>
        <taxon>Chordata</taxon>
        <taxon>Craniata</taxon>
        <taxon>Vertebrata</taxon>
        <taxon>Euteleostomi</taxon>
        <taxon>Mammalia</taxon>
        <taxon>Eutheria</taxon>
        <taxon>Euarchontoglires</taxon>
        <taxon>Glires</taxon>
        <taxon>Rodentia</taxon>
        <taxon>Hystricomorpha</taxon>
        <taxon>Chinchillidae</taxon>
        <taxon>Chinchilla</taxon>
    </lineage>
</organism>
<evidence type="ECO:0000256" key="3">
    <source>
        <dbReference type="ARBA" id="ARBA00022737"/>
    </source>
</evidence>
<dbReference type="CTD" id="80258"/>
<keyword evidence="5" id="KW-0206">Cytoskeleton</keyword>
<dbReference type="GeneTree" id="ENSGT00530000063528"/>
<dbReference type="Gene3D" id="1.10.238.10">
    <property type="entry name" value="EF-hand"/>
    <property type="match status" value="1"/>
</dbReference>
<dbReference type="InterPro" id="IPR011992">
    <property type="entry name" value="EF-hand-dom_pair"/>
</dbReference>
<evidence type="ECO:0000256" key="2">
    <source>
        <dbReference type="ARBA" id="ARBA00022490"/>
    </source>
</evidence>
<evidence type="ECO:0000313" key="11">
    <source>
        <dbReference type="Ensembl" id="ENSCLAP00000001646.1"/>
    </source>
</evidence>
<dbReference type="Proteomes" id="UP000694398">
    <property type="component" value="Unassembled WGS sequence"/>
</dbReference>
<dbReference type="AlphaFoldDB" id="A0A8C2UMM7"/>
<accession>A0A8C2UMM7</accession>
<dbReference type="SMART" id="SM00676">
    <property type="entry name" value="DM10"/>
    <property type="match status" value="3"/>
</dbReference>
<keyword evidence="2" id="KW-0963">Cytoplasm</keyword>
<dbReference type="GO" id="GO:0036126">
    <property type="term" value="C:sperm flagellum"/>
    <property type="evidence" value="ECO:0007669"/>
    <property type="project" value="Ensembl"/>
</dbReference>
<dbReference type="GO" id="GO:0160111">
    <property type="term" value="C:axonemal A tubule inner sheath"/>
    <property type="evidence" value="ECO:0007669"/>
    <property type="project" value="Ensembl"/>
</dbReference>
<keyword evidence="4" id="KW-0969">Cilium</keyword>
<gene>
    <name evidence="11" type="primary">EFHC2</name>
</gene>
<comment type="subunit">
    <text evidence="9">Microtubule inner protein component of sperm flagellar doublet microtubules.</text>
</comment>
<feature type="domain" description="DM10" evidence="10">
    <location>
        <begin position="75"/>
        <end position="182"/>
    </location>
</feature>
<keyword evidence="12" id="KW-1185">Reference proteome</keyword>
<reference evidence="11" key="1">
    <citation type="submission" date="2025-08" db="UniProtKB">
        <authorList>
            <consortium name="Ensembl"/>
        </authorList>
    </citation>
    <scope>IDENTIFICATION</scope>
</reference>
<dbReference type="FunFam" id="1.10.238.10:FF:000375">
    <property type="entry name" value="EF-hand domain-containing family member C2"/>
    <property type="match status" value="1"/>
</dbReference>
<dbReference type="FunFam" id="2.30.29.170:FF:000003">
    <property type="entry name" value="EF-hand domain (C-terminal) containing 1"/>
    <property type="match status" value="1"/>
</dbReference>
<evidence type="ECO:0000256" key="7">
    <source>
        <dbReference type="ARBA" id="ARBA00035003"/>
    </source>
</evidence>
<dbReference type="OMA" id="SHINPAC"/>
<dbReference type="SUPFAM" id="SSF47473">
    <property type="entry name" value="EF-hand"/>
    <property type="match status" value="1"/>
</dbReference>
<dbReference type="FunFam" id="2.30.29.170:FF:000001">
    <property type="entry name" value="EF-hand domain containing 1"/>
    <property type="match status" value="1"/>
</dbReference>
<dbReference type="GO" id="GO:0030317">
    <property type="term" value="P:flagellated sperm motility"/>
    <property type="evidence" value="ECO:0007669"/>
    <property type="project" value="Ensembl"/>
</dbReference>
<evidence type="ECO:0000256" key="8">
    <source>
        <dbReference type="ARBA" id="ARBA00039880"/>
    </source>
</evidence>
<feature type="domain" description="DM10" evidence="10">
    <location>
        <begin position="430"/>
        <end position="537"/>
    </location>
</feature>
<protein>
    <recommendedName>
        <fullName evidence="8">EF-hand domain-containing family member C2</fullName>
    </recommendedName>
</protein>
<evidence type="ECO:0000313" key="12">
    <source>
        <dbReference type="Proteomes" id="UP000694398"/>
    </source>
</evidence>
<dbReference type="Ensembl" id="ENSCLAT00000001689.1">
    <property type="protein sequence ID" value="ENSCLAP00000001646.1"/>
    <property type="gene ID" value="ENSCLAG00000001232.1"/>
</dbReference>
<comment type="subcellular location">
    <subcellularLocation>
        <location evidence="1">Cytoplasm</location>
        <location evidence="1">Cytoskeleton</location>
        <location evidence="1">Flagellum axoneme</location>
    </subcellularLocation>
</comment>
<comment type="function">
    <text evidence="7">Microtubule inner protein (MIP) part of the dynein-decorated doublet microtubules (DMTs) in cilia axoneme, which is required for motile cilia beating.</text>
</comment>
<feature type="domain" description="DM10" evidence="10">
    <location>
        <begin position="226"/>
        <end position="371"/>
    </location>
</feature>
<sequence length="746" mass="87322">MALPLLPGYSFNRNAGKEKFHKSQHWGFCNNVRMLLSEEKPGIGGEPLLGQKVKTKFSTYPKGEGSDGPSWVVFDRQVLCFDAYVEDEMIEKRQEIYRIRYYKIYFYPEDDTIEVNEPEVENSGLPQGTSIRRHRIALPPPNDDQFYTVYDFNINVDIVFYGRTFKIYDCDKFTKNFLRKIGVKLNPPGRRPEDPYLKMRKEVLEHVEPLRPYESFDTLRQFLQYDGKVLRFFCLWDDSGSLFGDRRELVLHYFLSDDTIEIKQALPDNSGRDAREAKLFFLRRSKLPKYGPPGIYQPGQITDHSVLNVFGGTYRRQKFGYVMDKYKLGKVDQEFYKDSDLFLGATINVWGRKVLLCDCDEFTKSYYKSKYGIENFTPVSCKPPPPPKIERKFPPYTGFGSEEDSLRSCLSLKPVPYVKKLLKEDSYGNIGNVLRFFARLITAKCADADRIFVISYFLNDGTLSVFEPIERNSGYTGGLFLKRSRVKKYGQEVFKSEFSEYIQVEELYIGAKVNVNGYLFVLLSADEYTLNYMEKNVDKFPFSNIELALQKLKDEESKSREIKQVFAAADCNHTKMVDFNTFRDLLLNITVNKLIDQEIITIARCYRVPEDIDTDVNLLIAQAQEKLKKNMFEQFDRVIFSCVYEDREKKNVLPSRDIKRLCKTHRFPFTDDFLENLLSRFEDSEGQINYKSLFHILNWRINPMSELQAPDYLKERCEDVWFGMPSPIPVKFVRYLDLLKDMYGLE</sequence>
<dbReference type="GO" id="GO:0036064">
    <property type="term" value="C:ciliary basal body"/>
    <property type="evidence" value="ECO:0007669"/>
    <property type="project" value="Ensembl"/>
</dbReference>